<dbReference type="InterPro" id="IPR003593">
    <property type="entry name" value="AAA+_ATPase"/>
</dbReference>
<keyword evidence="3 8" id="KW-0812">Transmembrane</keyword>
<feature type="transmembrane region" description="Helical" evidence="8">
    <location>
        <begin position="25"/>
        <end position="49"/>
    </location>
</feature>
<comment type="subcellular location">
    <subcellularLocation>
        <location evidence="1">Cell membrane</location>
        <topology evidence="1">Multi-pass membrane protein</topology>
    </subcellularLocation>
</comment>
<evidence type="ECO:0000259" key="9">
    <source>
        <dbReference type="PROSITE" id="PS50893"/>
    </source>
</evidence>
<keyword evidence="7 8" id="KW-0472">Membrane</keyword>
<feature type="transmembrane region" description="Helical" evidence="8">
    <location>
        <begin position="139"/>
        <end position="162"/>
    </location>
</feature>
<feature type="transmembrane region" description="Helical" evidence="8">
    <location>
        <begin position="168"/>
        <end position="188"/>
    </location>
</feature>
<reference evidence="11 12" key="1">
    <citation type="submission" date="2021-01" db="EMBL/GenBank/DDBJ databases">
        <title>Genome seq and assembly of Devosia sp. G19.</title>
        <authorList>
            <person name="Chhetri G."/>
        </authorList>
    </citation>
    <scope>NUCLEOTIDE SEQUENCE [LARGE SCALE GENOMIC DNA]</scope>
    <source>
        <strain evidence="11 12">G19</strain>
    </source>
</reference>
<dbReference type="PANTHER" id="PTHR43394:SF1">
    <property type="entry name" value="ATP-BINDING CASSETTE SUB-FAMILY B MEMBER 10, MITOCHONDRIAL"/>
    <property type="match status" value="1"/>
</dbReference>
<evidence type="ECO:0000256" key="6">
    <source>
        <dbReference type="ARBA" id="ARBA00022989"/>
    </source>
</evidence>
<dbReference type="SMART" id="SM00382">
    <property type="entry name" value="AAA"/>
    <property type="match status" value="1"/>
</dbReference>
<dbReference type="Pfam" id="PF00005">
    <property type="entry name" value="ABC_tran"/>
    <property type="match status" value="1"/>
</dbReference>
<dbReference type="SUPFAM" id="SSF90123">
    <property type="entry name" value="ABC transporter transmembrane region"/>
    <property type="match status" value="1"/>
</dbReference>
<dbReference type="PROSITE" id="PS00211">
    <property type="entry name" value="ABC_TRANSPORTER_1"/>
    <property type="match status" value="1"/>
</dbReference>
<dbReference type="PROSITE" id="PS50929">
    <property type="entry name" value="ABC_TM1F"/>
    <property type="match status" value="1"/>
</dbReference>
<dbReference type="PANTHER" id="PTHR43394">
    <property type="entry name" value="ATP-DEPENDENT PERMEASE MDL1, MITOCHONDRIAL"/>
    <property type="match status" value="1"/>
</dbReference>
<evidence type="ECO:0000259" key="10">
    <source>
        <dbReference type="PROSITE" id="PS50929"/>
    </source>
</evidence>
<dbReference type="InterPro" id="IPR027417">
    <property type="entry name" value="P-loop_NTPase"/>
</dbReference>
<feature type="domain" description="ABC transmembrane type-1" evidence="10">
    <location>
        <begin position="31"/>
        <end position="312"/>
    </location>
</feature>
<evidence type="ECO:0000256" key="8">
    <source>
        <dbReference type="SAM" id="Phobius"/>
    </source>
</evidence>
<dbReference type="InterPro" id="IPR036640">
    <property type="entry name" value="ABC1_TM_sf"/>
</dbReference>
<evidence type="ECO:0000256" key="7">
    <source>
        <dbReference type="ARBA" id="ARBA00023136"/>
    </source>
</evidence>
<dbReference type="CDD" id="cd18575">
    <property type="entry name" value="ABC_6TM_bac_exporter_ABCB8_10_like"/>
    <property type="match status" value="1"/>
</dbReference>
<sequence>MVSTPVVNPRKLQPLRKLLPFMLRYPWQLGLTIAFLLISTVASLAIPAALGGAIDQGFVAQNLENVGRYGWLIIGIAAVMAFASGARFYFISVIGERVLADLRQAVFAHLLRLDAKYFDTHRVGELTSRLNGDVAMIRGAVGSSFSLALRSMVTIIGALVMMLLTSPILTLAVVVAAPAILFPVITFARRLRGMSRKTQDALADLSAMATEMLGATRTVKSFTQEPVQAAHYDERSEASYRAEVRRLLARSVLVGMVIFLGTAALVFLVWWGARSVFEGTVTAGQLAQFLVYALMASGALTNVSEVLGTLQSVAGATERLTEILDTQPTIREIAKPVALPSPALGTVAFEGVSFSYDGAEPVLSDLNFSVGRGETVALVGASGSGKSTTLSLLQRFYDVGGGVIRVDGIDIRDAGLRDLRQRFAYVEQEPTIFAGTITDNIRFGKPDASQAEVETAARAALVHDFVQDLPLGYDTMVGERGVTLSGGQKQRLAIARAILKNAPILLLDEATSALDAQSERLVQVALEHLMAGRTTLVIAHRLATIRDADNILVLDGGRVIDQGTHDQLVAKGGRYAELAKLQFRLDDVG</sequence>
<evidence type="ECO:0000256" key="1">
    <source>
        <dbReference type="ARBA" id="ARBA00004651"/>
    </source>
</evidence>
<evidence type="ECO:0000256" key="4">
    <source>
        <dbReference type="ARBA" id="ARBA00022741"/>
    </source>
</evidence>
<keyword evidence="5 11" id="KW-0067">ATP-binding</keyword>
<dbReference type="PROSITE" id="PS50893">
    <property type="entry name" value="ABC_TRANSPORTER_2"/>
    <property type="match status" value="1"/>
</dbReference>
<dbReference type="InterPro" id="IPR003439">
    <property type="entry name" value="ABC_transporter-like_ATP-bd"/>
</dbReference>
<dbReference type="Proteomes" id="UP000595460">
    <property type="component" value="Chromosome"/>
</dbReference>
<dbReference type="InterPro" id="IPR011527">
    <property type="entry name" value="ABC1_TM_dom"/>
</dbReference>
<evidence type="ECO:0000313" key="11">
    <source>
        <dbReference type="EMBL" id="QQR37760.1"/>
    </source>
</evidence>
<feature type="transmembrane region" description="Helical" evidence="8">
    <location>
        <begin position="247"/>
        <end position="271"/>
    </location>
</feature>
<accession>A0ABX7C0K4</accession>
<dbReference type="GO" id="GO:0005524">
    <property type="term" value="F:ATP binding"/>
    <property type="evidence" value="ECO:0007669"/>
    <property type="project" value="UniProtKB-KW"/>
</dbReference>
<feature type="transmembrane region" description="Helical" evidence="8">
    <location>
        <begin position="69"/>
        <end position="90"/>
    </location>
</feature>
<feature type="domain" description="ABC transporter" evidence="9">
    <location>
        <begin position="347"/>
        <end position="581"/>
    </location>
</feature>
<keyword evidence="6 8" id="KW-1133">Transmembrane helix</keyword>
<dbReference type="Pfam" id="PF00664">
    <property type="entry name" value="ABC_membrane"/>
    <property type="match status" value="1"/>
</dbReference>
<name>A0ABX7C0K4_9HYPH</name>
<organism evidence="11 12">
    <name type="scientific">Devosia oryziradicis</name>
    <dbReference type="NCBI Taxonomy" id="2801335"/>
    <lineage>
        <taxon>Bacteria</taxon>
        <taxon>Pseudomonadati</taxon>
        <taxon>Pseudomonadota</taxon>
        <taxon>Alphaproteobacteria</taxon>
        <taxon>Hyphomicrobiales</taxon>
        <taxon>Devosiaceae</taxon>
        <taxon>Devosia</taxon>
    </lineage>
</organism>
<dbReference type="Gene3D" id="1.20.1560.10">
    <property type="entry name" value="ABC transporter type 1, transmembrane domain"/>
    <property type="match status" value="1"/>
</dbReference>
<dbReference type="InterPro" id="IPR039421">
    <property type="entry name" value="Type_1_exporter"/>
</dbReference>
<dbReference type="EMBL" id="CP068047">
    <property type="protein sequence ID" value="QQR37760.1"/>
    <property type="molecule type" value="Genomic_DNA"/>
</dbReference>
<dbReference type="SUPFAM" id="SSF52540">
    <property type="entry name" value="P-loop containing nucleoside triphosphate hydrolases"/>
    <property type="match status" value="1"/>
</dbReference>
<proteinExistence type="inferred from homology"/>
<evidence type="ECO:0000256" key="2">
    <source>
        <dbReference type="ARBA" id="ARBA00005417"/>
    </source>
</evidence>
<comment type="similarity">
    <text evidence="2">Belongs to the ABC transporter superfamily.</text>
</comment>
<gene>
    <name evidence="11" type="ORF">JI749_05950</name>
</gene>
<dbReference type="InterPro" id="IPR017871">
    <property type="entry name" value="ABC_transporter-like_CS"/>
</dbReference>
<evidence type="ECO:0000256" key="5">
    <source>
        <dbReference type="ARBA" id="ARBA00022840"/>
    </source>
</evidence>
<keyword evidence="12" id="KW-1185">Reference proteome</keyword>
<dbReference type="CDD" id="cd03249">
    <property type="entry name" value="ABC_MTABC3_MDL1_MDL2"/>
    <property type="match status" value="1"/>
</dbReference>
<evidence type="ECO:0000256" key="3">
    <source>
        <dbReference type="ARBA" id="ARBA00022692"/>
    </source>
</evidence>
<protein>
    <submittedName>
        <fullName evidence="11">ATP-binding cassette domain-containing protein</fullName>
    </submittedName>
</protein>
<dbReference type="Gene3D" id="3.40.50.300">
    <property type="entry name" value="P-loop containing nucleotide triphosphate hydrolases"/>
    <property type="match status" value="1"/>
</dbReference>
<keyword evidence="4" id="KW-0547">Nucleotide-binding</keyword>
<evidence type="ECO:0000313" key="12">
    <source>
        <dbReference type="Proteomes" id="UP000595460"/>
    </source>
</evidence>